<evidence type="ECO:0008006" key="3">
    <source>
        <dbReference type="Google" id="ProtNLM"/>
    </source>
</evidence>
<dbReference type="AlphaFoldDB" id="A0A133UGK7"/>
<dbReference type="GO" id="GO:0005524">
    <property type="term" value="F:ATP binding"/>
    <property type="evidence" value="ECO:0007669"/>
    <property type="project" value="InterPro"/>
</dbReference>
<dbReference type="InterPro" id="IPR002736">
    <property type="entry name" value="CitG"/>
</dbReference>
<dbReference type="PANTHER" id="PTHR42280:SF1">
    <property type="entry name" value="CITG FAMILY PROTEIN"/>
    <property type="match status" value="1"/>
</dbReference>
<dbReference type="EMBL" id="LHXN01000007">
    <property type="protein sequence ID" value="KXA93368.1"/>
    <property type="molecule type" value="Genomic_DNA"/>
</dbReference>
<proteinExistence type="predicted"/>
<dbReference type="GO" id="GO:0046917">
    <property type="term" value="F:triphosphoribosyl-dephospho-CoA synthase activity"/>
    <property type="evidence" value="ECO:0007669"/>
    <property type="project" value="InterPro"/>
</dbReference>
<accession>A0A133UGK7</accession>
<dbReference type="Gene3D" id="1.10.4200.10">
    <property type="entry name" value="Triphosphoribosyl-dephospho-CoA protein"/>
    <property type="match status" value="1"/>
</dbReference>
<keyword evidence="2" id="KW-1185">Reference proteome</keyword>
<dbReference type="Proteomes" id="UP000070373">
    <property type="component" value="Unassembled WGS sequence"/>
</dbReference>
<gene>
    <name evidence="1" type="ORF">AKJ64_00860</name>
</gene>
<dbReference type="Pfam" id="PF01874">
    <property type="entry name" value="CitG"/>
    <property type="match status" value="1"/>
</dbReference>
<dbReference type="PANTHER" id="PTHR42280">
    <property type="entry name" value="CITG FAMILY PROTEIN"/>
    <property type="match status" value="1"/>
</dbReference>
<evidence type="ECO:0000313" key="1">
    <source>
        <dbReference type="EMBL" id="KXA93368.1"/>
    </source>
</evidence>
<comment type="caution">
    <text evidence="1">The sequence shown here is derived from an EMBL/GenBank/DDBJ whole genome shotgun (WGS) entry which is preliminary data.</text>
</comment>
<name>A0A133UGK7_9EURY</name>
<reference evidence="1 2" key="1">
    <citation type="journal article" date="2016" name="Sci. Rep.">
        <title>Metabolic traits of an uncultured archaeal lineage -MSBL1- from brine pools of the Red Sea.</title>
        <authorList>
            <person name="Mwirichia R."/>
            <person name="Alam I."/>
            <person name="Rashid M."/>
            <person name="Vinu M."/>
            <person name="Ba-Alawi W."/>
            <person name="Anthony Kamau A."/>
            <person name="Kamanda Ngugi D."/>
            <person name="Goker M."/>
            <person name="Klenk H.P."/>
            <person name="Bajic V."/>
            <person name="Stingl U."/>
        </authorList>
    </citation>
    <scope>NUCLEOTIDE SEQUENCE [LARGE SCALE GENOMIC DNA]</scope>
    <source>
        <strain evidence="1">SCGC-AAA259E17</strain>
    </source>
</reference>
<evidence type="ECO:0000313" key="2">
    <source>
        <dbReference type="Proteomes" id="UP000070373"/>
    </source>
</evidence>
<organism evidence="1 2">
    <name type="scientific">candidate division MSBL1 archaeon SCGC-AAA259E17</name>
    <dbReference type="NCBI Taxonomy" id="1698263"/>
    <lineage>
        <taxon>Archaea</taxon>
        <taxon>Methanobacteriati</taxon>
        <taxon>Methanobacteriota</taxon>
        <taxon>candidate division MSBL1</taxon>
    </lineage>
</organism>
<sequence length="369" mass="41258">MWSTRNKFDTLVKFNQNSGKKSSWEKMNEEEIVEKITSAGQLASLLEISGYPKPGNVHRTRDFPQTRYEHFLAGTVAIKRSLSNSAKKGVLAGKGKISLSDIEIGEKIEQGINSIKNMHYGGNTHLGVMLLFAPLSATAGKTLFEESQFEAETLKKNFDRVMKSTTSKDSVHTCKAIRTAINGGKNEKKSPNDSWLGRLEDFNFSLTDNDLERKLTQRNISLYNLMQASSGWDGIAQELTNKMEVSFKTGFPTLKKVYERQKDINVAVVHTYLKILSEYPDTFIARKVGLEETEAIDRAVEIGMQKSREVSSRANQILRAGGLKTEKGRKKLEKLDEDLYKENGRLNPGTTADLTASSTMIALLSGLKY</sequence>
<dbReference type="PATRIC" id="fig|1698263.3.peg.1053"/>
<protein>
    <recommendedName>
        <fullName evidence="3">ATP--dephospho-CoA triphosphoribosyl transferase CitG</fullName>
    </recommendedName>
</protein>